<protein>
    <submittedName>
        <fullName evidence="3">Uncharacterized protein</fullName>
    </submittedName>
</protein>
<keyword evidence="2" id="KW-0812">Transmembrane</keyword>
<feature type="region of interest" description="Disordered" evidence="1">
    <location>
        <begin position="1"/>
        <end position="34"/>
    </location>
</feature>
<accession>A0AAN7YS82</accession>
<evidence type="ECO:0000313" key="4">
    <source>
        <dbReference type="Proteomes" id="UP001310890"/>
    </source>
</evidence>
<feature type="compositionally biased region" description="Low complexity" evidence="1">
    <location>
        <begin position="16"/>
        <end position="26"/>
    </location>
</feature>
<sequence>MATYTTAPDRNQNIFAPTAPKTATTTGPPPPAFPTDLPPRVQTYGAQKFRARYCSSPRTCLGTTFSAYSLKCTGLTLFRRICMYCLLLLQLALGVVECFGFSTFGGWITQMVFMALFICFTVWNLGVIDRVQGSRRLFGVPVGRQVFTYFLFVTCLIYGACLAGWFFEGYPKAATKGMWFIMSILIGLAAWLATTIPEPAYSV</sequence>
<dbReference type="AlphaFoldDB" id="A0AAN7YS82"/>
<gene>
    <name evidence="3" type="ORF">LTR62_004995</name>
</gene>
<evidence type="ECO:0000256" key="1">
    <source>
        <dbReference type="SAM" id="MobiDB-lite"/>
    </source>
</evidence>
<reference evidence="3" key="1">
    <citation type="submission" date="2023-08" db="EMBL/GenBank/DDBJ databases">
        <title>Black Yeasts Isolated from many extreme environments.</title>
        <authorList>
            <person name="Coleine C."/>
            <person name="Stajich J.E."/>
            <person name="Selbmann L."/>
        </authorList>
    </citation>
    <scope>NUCLEOTIDE SEQUENCE</scope>
    <source>
        <strain evidence="3">CCFEE 5401</strain>
    </source>
</reference>
<organism evidence="3 4">
    <name type="scientific">Meristemomyces frigidus</name>
    <dbReference type="NCBI Taxonomy" id="1508187"/>
    <lineage>
        <taxon>Eukaryota</taxon>
        <taxon>Fungi</taxon>
        <taxon>Dikarya</taxon>
        <taxon>Ascomycota</taxon>
        <taxon>Pezizomycotina</taxon>
        <taxon>Dothideomycetes</taxon>
        <taxon>Dothideomycetidae</taxon>
        <taxon>Mycosphaerellales</taxon>
        <taxon>Teratosphaeriaceae</taxon>
        <taxon>Meristemomyces</taxon>
    </lineage>
</organism>
<comment type="caution">
    <text evidence="3">The sequence shown here is derived from an EMBL/GenBank/DDBJ whole genome shotgun (WGS) entry which is preliminary data.</text>
</comment>
<evidence type="ECO:0000256" key="2">
    <source>
        <dbReference type="SAM" id="Phobius"/>
    </source>
</evidence>
<proteinExistence type="predicted"/>
<name>A0AAN7YS82_9PEZI</name>
<keyword evidence="2" id="KW-0472">Membrane</keyword>
<dbReference type="Proteomes" id="UP001310890">
    <property type="component" value="Unassembled WGS sequence"/>
</dbReference>
<feature type="compositionally biased region" description="Polar residues" evidence="1">
    <location>
        <begin position="1"/>
        <end position="15"/>
    </location>
</feature>
<feature type="transmembrane region" description="Helical" evidence="2">
    <location>
        <begin position="179"/>
        <end position="197"/>
    </location>
</feature>
<evidence type="ECO:0000313" key="3">
    <source>
        <dbReference type="EMBL" id="KAK5117573.1"/>
    </source>
</evidence>
<feature type="transmembrane region" description="Helical" evidence="2">
    <location>
        <begin position="108"/>
        <end position="126"/>
    </location>
</feature>
<keyword evidence="2" id="KW-1133">Transmembrane helix</keyword>
<feature type="transmembrane region" description="Helical" evidence="2">
    <location>
        <begin position="146"/>
        <end position="167"/>
    </location>
</feature>
<dbReference type="EMBL" id="JAVRRL010000004">
    <property type="protein sequence ID" value="KAK5117573.1"/>
    <property type="molecule type" value="Genomic_DNA"/>
</dbReference>
<feature type="transmembrane region" description="Helical" evidence="2">
    <location>
        <begin position="81"/>
        <end position="102"/>
    </location>
</feature>